<comment type="caution">
    <text evidence="9">The sequence shown here is derived from an EMBL/GenBank/DDBJ whole genome shotgun (WGS) entry which is preliminary data.</text>
</comment>
<feature type="region of interest" description="Disordered" evidence="7">
    <location>
        <begin position="324"/>
        <end position="353"/>
    </location>
</feature>
<evidence type="ECO:0000313" key="9">
    <source>
        <dbReference type="EMBL" id="EWY42388.1"/>
    </source>
</evidence>
<dbReference type="STRING" id="1385369.N825_00105"/>
<feature type="domain" description="PhoH-like protein" evidence="8">
    <location>
        <begin position="119"/>
        <end position="322"/>
    </location>
</feature>
<evidence type="ECO:0000259" key="8">
    <source>
        <dbReference type="Pfam" id="PF02562"/>
    </source>
</evidence>
<evidence type="ECO:0000256" key="4">
    <source>
        <dbReference type="ARBA" id="ARBA00022741"/>
    </source>
</evidence>
<dbReference type="GO" id="GO:0005524">
    <property type="term" value="F:ATP binding"/>
    <property type="evidence" value="ECO:0007669"/>
    <property type="project" value="UniProtKB-KW"/>
</dbReference>
<dbReference type="EMBL" id="AVFL01000001">
    <property type="protein sequence ID" value="EWY42388.1"/>
    <property type="molecule type" value="Genomic_DNA"/>
</dbReference>
<dbReference type="InterPro" id="IPR027417">
    <property type="entry name" value="P-loop_NTPase"/>
</dbReference>
<proteinExistence type="inferred from homology"/>
<dbReference type="Pfam" id="PF02562">
    <property type="entry name" value="PhoH"/>
    <property type="match status" value="1"/>
</dbReference>
<dbReference type="RefSeq" id="WP_063833560.1">
    <property type="nucleotide sequence ID" value="NZ_AVFL01000001.1"/>
</dbReference>
<keyword evidence="5" id="KW-0067">ATP-binding</keyword>
<evidence type="ECO:0000256" key="3">
    <source>
        <dbReference type="ARBA" id="ARBA00022490"/>
    </source>
</evidence>
<name>W9HEQ3_9PROT</name>
<evidence type="ECO:0000256" key="1">
    <source>
        <dbReference type="ARBA" id="ARBA00004496"/>
    </source>
</evidence>
<comment type="similarity">
    <text evidence="2">Belongs to the PhoH family.</text>
</comment>
<dbReference type="PANTHER" id="PTHR30473:SF1">
    <property type="entry name" value="PHOH-LIKE PROTEIN"/>
    <property type="match status" value="1"/>
</dbReference>
<evidence type="ECO:0000256" key="5">
    <source>
        <dbReference type="ARBA" id="ARBA00022840"/>
    </source>
</evidence>
<dbReference type="Gene3D" id="3.40.50.300">
    <property type="entry name" value="P-loop containing nucleotide triphosphate hydrolases"/>
    <property type="match status" value="1"/>
</dbReference>
<dbReference type="InterPro" id="IPR003714">
    <property type="entry name" value="PhoH"/>
</dbReference>
<keyword evidence="3" id="KW-0963">Cytoplasm</keyword>
<accession>W9HEQ3</accession>
<dbReference type="PANTHER" id="PTHR30473">
    <property type="entry name" value="PROTEIN PHOH"/>
    <property type="match status" value="1"/>
</dbReference>
<gene>
    <name evidence="9" type="ORF">N825_00105</name>
</gene>
<evidence type="ECO:0000313" key="10">
    <source>
        <dbReference type="Proteomes" id="UP000019486"/>
    </source>
</evidence>
<dbReference type="AlphaFoldDB" id="W9HEQ3"/>
<dbReference type="Proteomes" id="UP000019486">
    <property type="component" value="Unassembled WGS sequence"/>
</dbReference>
<feature type="compositionally biased region" description="Basic and acidic residues" evidence="7">
    <location>
        <begin position="324"/>
        <end position="338"/>
    </location>
</feature>
<reference evidence="9 10" key="1">
    <citation type="submission" date="2013-08" db="EMBL/GenBank/DDBJ databases">
        <title>The genome sequence of Skermanella stibiiresistens.</title>
        <authorList>
            <person name="Zhu W."/>
            <person name="Wang G."/>
        </authorList>
    </citation>
    <scope>NUCLEOTIDE SEQUENCE [LARGE SCALE GENOMIC DNA]</scope>
    <source>
        <strain evidence="9 10">SB22</strain>
    </source>
</reference>
<evidence type="ECO:0000256" key="7">
    <source>
        <dbReference type="SAM" id="MobiDB-lite"/>
    </source>
</evidence>
<dbReference type="PATRIC" id="fig|1385369.3.peg.21"/>
<dbReference type="SUPFAM" id="SSF52540">
    <property type="entry name" value="P-loop containing nucleoside triphosphate hydrolases"/>
    <property type="match status" value="1"/>
</dbReference>
<protein>
    <recommendedName>
        <fullName evidence="6">PhoH-like protein</fullName>
    </recommendedName>
</protein>
<dbReference type="FunFam" id="3.40.50.300:FF:000013">
    <property type="entry name" value="PhoH family ATPase"/>
    <property type="match status" value="1"/>
</dbReference>
<evidence type="ECO:0000256" key="6">
    <source>
        <dbReference type="ARBA" id="ARBA00039970"/>
    </source>
</evidence>
<sequence length="353" mass="38347">MTGSPDRRIDLTFDDNRLLPLLYGQHDSHLARIETQLGVSLISRGNTLTVSGPPDASDTARATLEALWERLKRGMTVGTAEVDAALRMATGVGDGAARDLAMQAIARPDFNVKTKRRSISPRSPTQAAYIQALQENELVFGLGPAGTGKTYLAVAQAVVMLTTGQVDRIVLSRPAVEAGERLGFLPGDMREKIDPYLRPLYDALYDMLPAEQVARRLGNGEIEIAPLAFMRGRTLANAYVILDEAQNTTPMQMKMFLTRLGENGRMAVTGDISQIDLPSGTRSGLKDAIEILQGVPGVSFVHFGDADVVRHPLVGHIVRAYDRHDAQRKAGRPPEESRSGGSRPGGFGDDHRR</sequence>
<evidence type="ECO:0000256" key="2">
    <source>
        <dbReference type="ARBA" id="ARBA00010393"/>
    </source>
</evidence>
<keyword evidence="4" id="KW-0547">Nucleotide-binding</keyword>
<dbReference type="InterPro" id="IPR051451">
    <property type="entry name" value="PhoH2-like"/>
</dbReference>
<comment type="subcellular location">
    <subcellularLocation>
        <location evidence="1">Cytoplasm</location>
    </subcellularLocation>
</comment>
<dbReference type="GO" id="GO:0005829">
    <property type="term" value="C:cytosol"/>
    <property type="evidence" value="ECO:0007669"/>
    <property type="project" value="TreeGrafter"/>
</dbReference>
<organism evidence="9 10">
    <name type="scientific">Skermanella stibiiresistens SB22</name>
    <dbReference type="NCBI Taxonomy" id="1385369"/>
    <lineage>
        <taxon>Bacteria</taxon>
        <taxon>Pseudomonadati</taxon>
        <taxon>Pseudomonadota</taxon>
        <taxon>Alphaproteobacteria</taxon>
        <taxon>Rhodospirillales</taxon>
        <taxon>Azospirillaceae</taxon>
        <taxon>Skermanella</taxon>
    </lineage>
</organism>
<keyword evidence="10" id="KW-1185">Reference proteome</keyword>